<organism evidence="3 4">
    <name type="scientific">Diatrype stigma</name>
    <dbReference type="NCBI Taxonomy" id="117547"/>
    <lineage>
        <taxon>Eukaryota</taxon>
        <taxon>Fungi</taxon>
        <taxon>Dikarya</taxon>
        <taxon>Ascomycota</taxon>
        <taxon>Pezizomycotina</taxon>
        <taxon>Sordariomycetes</taxon>
        <taxon>Xylariomycetidae</taxon>
        <taxon>Xylariales</taxon>
        <taxon>Diatrypaceae</taxon>
        <taxon>Diatrype</taxon>
    </lineage>
</organism>
<evidence type="ECO:0000313" key="4">
    <source>
        <dbReference type="Proteomes" id="UP001320420"/>
    </source>
</evidence>
<keyword evidence="2" id="KW-0472">Membrane</keyword>
<feature type="transmembrane region" description="Helical" evidence="2">
    <location>
        <begin position="164"/>
        <end position="185"/>
    </location>
</feature>
<name>A0AAN9UV12_9PEZI</name>
<dbReference type="Proteomes" id="UP001320420">
    <property type="component" value="Unassembled WGS sequence"/>
</dbReference>
<feature type="compositionally biased region" description="Low complexity" evidence="1">
    <location>
        <begin position="91"/>
        <end position="102"/>
    </location>
</feature>
<accession>A0AAN9UV12</accession>
<evidence type="ECO:0000256" key="1">
    <source>
        <dbReference type="SAM" id="MobiDB-lite"/>
    </source>
</evidence>
<feature type="compositionally biased region" description="Pro residues" evidence="1">
    <location>
        <begin position="44"/>
        <end position="61"/>
    </location>
</feature>
<evidence type="ECO:0000256" key="2">
    <source>
        <dbReference type="SAM" id="Phobius"/>
    </source>
</evidence>
<proteinExistence type="predicted"/>
<dbReference type="EMBL" id="JAKJXP020000019">
    <property type="protein sequence ID" value="KAK7754648.1"/>
    <property type="molecule type" value="Genomic_DNA"/>
</dbReference>
<evidence type="ECO:0000313" key="3">
    <source>
        <dbReference type="EMBL" id="KAK7754648.1"/>
    </source>
</evidence>
<feature type="region of interest" description="Disordered" evidence="1">
    <location>
        <begin position="1"/>
        <end position="109"/>
    </location>
</feature>
<keyword evidence="2" id="KW-1133">Transmembrane helix</keyword>
<keyword evidence="2" id="KW-0812">Transmembrane</keyword>
<keyword evidence="4" id="KW-1185">Reference proteome</keyword>
<reference evidence="3 4" key="1">
    <citation type="submission" date="2024-02" db="EMBL/GenBank/DDBJ databases">
        <title>De novo assembly and annotation of 12 fungi associated with fruit tree decline syndrome in Ontario, Canada.</title>
        <authorList>
            <person name="Sulman M."/>
            <person name="Ellouze W."/>
            <person name="Ilyukhin E."/>
        </authorList>
    </citation>
    <scope>NUCLEOTIDE SEQUENCE [LARGE SCALE GENOMIC DNA]</scope>
    <source>
        <strain evidence="3 4">M11/M66-122</strain>
    </source>
</reference>
<protein>
    <submittedName>
        <fullName evidence="3">Uncharacterized protein</fullName>
    </submittedName>
</protein>
<sequence>MIPSNAEGEAAAVSDGYFSGAQPRAPTSSGRYRPNLNTVDLQIPLPPYTPPSPHSLFPPPGASATTTSQARGIPPDATRLQIPRSPARAHTNIYNNSNSTSSPATPMSQRSIQSFATAPDLEKGSLKLKLTRSTTYSQLKPFFSRSSEPLDGPALSNVSARKSMIIAATVLAVIAVILMGLLFGLMKWFK</sequence>
<comment type="caution">
    <text evidence="3">The sequence shown here is derived from an EMBL/GenBank/DDBJ whole genome shotgun (WGS) entry which is preliminary data.</text>
</comment>
<feature type="compositionally biased region" description="Polar residues" evidence="1">
    <location>
        <begin position="25"/>
        <end position="40"/>
    </location>
</feature>
<gene>
    <name evidence="3" type="ORF">SLS62_003432</name>
</gene>
<dbReference type="AlphaFoldDB" id="A0AAN9UV12"/>